<proteinExistence type="inferred from homology"/>
<gene>
    <name evidence="10" type="ORF">M3202_06330</name>
</gene>
<dbReference type="Proteomes" id="UP001139179">
    <property type="component" value="Unassembled WGS sequence"/>
</dbReference>
<comment type="similarity">
    <text evidence="2">Belongs to the GerABKC lipoprotein family.</text>
</comment>
<evidence type="ECO:0000313" key="10">
    <source>
        <dbReference type="EMBL" id="MCM3713696.1"/>
    </source>
</evidence>
<name>A0A9X2DMS4_9BACI</name>
<evidence type="ECO:0000259" key="8">
    <source>
        <dbReference type="Pfam" id="PF05504"/>
    </source>
</evidence>
<dbReference type="InterPro" id="IPR057336">
    <property type="entry name" value="GerAC_N"/>
</dbReference>
<evidence type="ECO:0000256" key="6">
    <source>
        <dbReference type="ARBA" id="ARBA00023139"/>
    </source>
</evidence>
<dbReference type="GO" id="GO:0009847">
    <property type="term" value="P:spore germination"/>
    <property type="evidence" value="ECO:0007669"/>
    <property type="project" value="InterPro"/>
</dbReference>
<feature type="domain" description="Spore germination GerAC-like C-terminal" evidence="8">
    <location>
        <begin position="223"/>
        <end position="390"/>
    </location>
</feature>
<evidence type="ECO:0000256" key="4">
    <source>
        <dbReference type="ARBA" id="ARBA00022729"/>
    </source>
</evidence>
<dbReference type="Gene3D" id="3.30.300.210">
    <property type="entry name" value="Nutrient germinant receptor protein C, domain 3"/>
    <property type="match status" value="1"/>
</dbReference>
<dbReference type="InterPro" id="IPR008844">
    <property type="entry name" value="Spore_GerAC-like"/>
</dbReference>
<evidence type="ECO:0000256" key="2">
    <source>
        <dbReference type="ARBA" id="ARBA00007886"/>
    </source>
</evidence>
<dbReference type="PROSITE" id="PS51257">
    <property type="entry name" value="PROKAR_LIPOPROTEIN"/>
    <property type="match status" value="1"/>
</dbReference>
<keyword evidence="3" id="KW-0309">Germination</keyword>
<evidence type="ECO:0000256" key="3">
    <source>
        <dbReference type="ARBA" id="ARBA00022544"/>
    </source>
</evidence>
<comment type="caution">
    <text evidence="10">The sequence shown here is derived from an EMBL/GenBank/DDBJ whole genome shotgun (WGS) entry which is preliminary data.</text>
</comment>
<evidence type="ECO:0000256" key="5">
    <source>
        <dbReference type="ARBA" id="ARBA00023136"/>
    </source>
</evidence>
<dbReference type="InterPro" id="IPR038501">
    <property type="entry name" value="Spore_GerAC_C_sf"/>
</dbReference>
<evidence type="ECO:0000259" key="9">
    <source>
        <dbReference type="Pfam" id="PF25198"/>
    </source>
</evidence>
<accession>A0A9X2DMS4</accession>
<dbReference type="EMBL" id="JAMBOL010000003">
    <property type="protein sequence ID" value="MCM3713696.1"/>
    <property type="molecule type" value="Genomic_DNA"/>
</dbReference>
<dbReference type="Pfam" id="PF05504">
    <property type="entry name" value="Spore_GerAC"/>
    <property type="match status" value="1"/>
</dbReference>
<dbReference type="PANTHER" id="PTHR35789:SF1">
    <property type="entry name" value="SPORE GERMINATION PROTEIN B3"/>
    <property type="match status" value="1"/>
</dbReference>
<keyword evidence="6" id="KW-0564">Palmitate</keyword>
<reference evidence="10" key="1">
    <citation type="submission" date="2022-05" db="EMBL/GenBank/DDBJ databases">
        <title>Comparative Genomics of Spacecraft Associated Microbes.</title>
        <authorList>
            <person name="Tran M.T."/>
            <person name="Wright A."/>
            <person name="Seuylemezian A."/>
            <person name="Eisen J."/>
            <person name="Coil D."/>
        </authorList>
    </citation>
    <scope>NUCLEOTIDE SEQUENCE</scope>
    <source>
        <strain evidence="10">214.1.1</strain>
    </source>
</reference>
<evidence type="ECO:0000256" key="1">
    <source>
        <dbReference type="ARBA" id="ARBA00004635"/>
    </source>
</evidence>
<evidence type="ECO:0000313" key="11">
    <source>
        <dbReference type="Proteomes" id="UP001139179"/>
    </source>
</evidence>
<dbReference type="RefSeq" id="WP_251222492.1">
    <property type="nucleotide sequence ID" value="NZ_JAMBOL010000003.1"/>
</dbReference>
<evidence type="ECO:0000256" key="7">
    <source>
        <dbReference type="ARBA" id="ARBA00023288"/>
    </source>
</evidence>
<dbReference type="GO" id="GO:0016020">
    <property type="term" value="C:membrane"/>
    <property type="evidence" value="ECO:0007669"/>
    <property type="project" value="UniProtKB-SubCell"/>
</dbReference>
<sequence length="398" mass="45873">MKRAISTILILFILTGCWDSRDIEELGFVLGIAFDPVKEEERHEDHIEEELGEAIGDSEAHERFFRKTYQIAVPQDSQSGEDIQSHFNLTSIGLTNFKVARNLATRSSRALNSEHLKVLIINEELVRNGMLEHLADFYLRDHEMRRRVLVLISKGEAKANFDVKVPLEKMPALYIREVLENYEKTLQMPKYVEMGDVTSFIINQYSYIIPRIVSGKTDIKVAGAAVFDGQENKMVGWLGEAETEGYNWVVGDAENGVLEVNYEDKGVFVYESFSAKTSLDFERRGEQNVFTIDVKTEGSFAEKWIEGIDVADIETNIKLQQAVEEKIKAEINQIVEKMQNEYSLDIFRFGMKINRKDPKYWEEIKDRWDGEDGLFKDAIVHTNVSVKVRNYMTEEKLK</sequence>
<keyword evidence="4" id="KW-0732">Signal</keyword>
<keyword evidence="7" id="KW-0449">Lipoprotein</keyword>
<protein>
    <submittedName>
        <fullName evidence="10">Ger(X)C family spore germination protein</fullName>
    </submittedName>
</protein>
<dbReference type="PANTHER" id="PTHR35789">
    <property type="entry name" value="SPORE GERMINATION PROTEIN B3"/>
    <property type="match status" value="1"/>
</dbReference>
<organism evidence="10 11">
    <name type="scientific">Halalkalibacter oceani</name>
    <dbReference type="NCBI Taxonomy" id="1653776"/>
    <lineage>
        <taxon>Bacteria</taxon>
        <taxon>Bacillati</taxon>
        <taxon>Bacillota</taxon>
        <taxon>Bacilli</taxon>
        <taxon>Bacillales</taxon>
        <taxon>Bacillaceae</taxon>
        <taxon>Halalkalibacter</taxon>
    </lineage>
</organism>
<feature type="domain" description="Spore germination protein N-terminal" evidence="9">
    <location>
        <begin position="19"/>
        <end position="212"/>
    </location>
</feature>
<dbReference type="InterPro" id="IPR046953">
    <property type="entry name" value="Spore_GerAC-like_C"/>
</dbReference>
<keyword evidence="5" id="KW-0472">Membrane</keyword>
<keyword evidence="11" id="KW-1185">Reference proteome</keyword>
<dbReference type="AlphaFoldDB" id="A0A9X2DMS4"/>
<comment type="subcellular location">
    <subcellularLocation>
        <location evidence="1">Membrane</location>
        <topology evidence="1">Lipid-anchor</topology>
    </subcellularLocation>
</comment>
<dbReference type="NCBIfam" id="TIGR02887">
    <property type="entry name" value="spore_ger_x_C"/>
    <property type="match status" value="1"/>
</dbReference>
<dbReference type="Pfam" id="PF25198">
    <property type="entry name" value="Spore_GerAC_N"/>
    <property type="match status" value="1"/>
</dbReference>